<reference evidence="2 3" key="1">
    <citation type="submission" date="2019-02" db="EMBL/GenBank/DDBJ databases">
        <title>Draft genome sequence of Amycolatopsis sp. 8-3EHSu isolated from roots of Suaeda maritima.</title>
        <authorList>
            <person name="Duangmal K."/>
            <person name="Chantavorakit T."/>
        </authorList>
    </citation>
    <scope>NUCLEOTIDE SEQUENCE [LARGE SCALE GENOMIC DNA]</scope>
    <source>
        <strain evidence="2 3">8-3EHSu</strain>
    </source>
</reference>
<dbReference type="InterPro" id="IPR004360">
    <property type="entry name" value="Glyas_Fos-R_dOase_dom"/>
</dbReference>
<dbReference type="EMBL" id="SFCC01000008">
    <property type="protein sequence ID" value="RZQ62771.1"/>
    <property type="molecule type" value="Genomic_DNA"/>
</dbReference>
<dbReference type="OrthoDB" id="9793039at2"/>
<dbReference type="Pfam" id="PF00903">
    <property type="entry name" value="Glyoxalase"/>
    <property type="match status" value="1"/>
</dbReference>
<dbReference type="InterPro" id="IPR052164">
    <property type="entry name" value="Anthracycline_SecMetBiosynth"/>
</dbReference>
<keyword evidence="3" id="KW-1185">Reference proteome</keyword>
<feature type="domain" description="VOC" evidence="1">
    <location>
        <begin position="11"/>
        <end position="119"/>
    </location>
</feature>
<dbReference type="SUPFAM" id="SSF54593">
    <property type="entry name" value="Glyoxalase/Bleomycin resistance protein/Dihydroxybiphenyl dioxygenase"/>
    <property type="match status" value="2"/>
</dbReference>
<dbReference type="Gene3D" id="3.10.180.10">
    <property type="entry name" value="2,3-Dihydroxybiphenyl 1,2-Dioxygenase, domain 1"/>
    <property type="match status" value="2"/>
</dbReference>
<dbReference type="PROSITE" id="PS51819">
    <property type="entry name" value="VOC"/>
    <property type="match status" value="2"/>
</dbReference>
<feature type="domain" description="VOC" evidence="1">
    <location>
        <begin position="130"/>
        <end position="246"/>
    </location>
</feature>
<dbReference type="AlphaFoldDB" id="A0A4Q7J5B1"/>
<dbReference type="InterPro" id="IPR037523">
    <property type="entry name" value="VOC_core"/>
</dbReference>
<dbReference type="CDD" id="cd07247">
    <property type="entry name" value="SgaA_N_like"/>
    <property type="match status" value="2"/>
</dbReference>
<name>A0A4Q7J5B1_9PSEU</name>
<dbReference type="PANTHER" id="PTHR33993:SF14">
    <property type="entry name" value="GB|AAF24581.1"/>
    <property type="match status" value="1"/>
</dbReference>
<evidence type="ECO:0000259" key="1">
    <source>
        <dbReference type="PROSITE" id="PS51819"/>
    </source>
</evidence>
<dbReference type="Proteomes" id="UP000292003">
    <property type="component" value="Unassembled WGS sequence"/>
</dbReference>
<proteinExistence type="predicted"/>
<dbReference type="InterPro" id="IPR029068">
    <property type="entry name" value="Glyas_Bleomycin-R_OHBP_Dase"/>
</dbReference>
<evidence type="ECO:0000313" key="3">
    <source>
        <dbReference type="Proteomes" id="UP000292003"/>
    </source>
</evidence>
<evidence type="ECO:0000313" key="2">
    <source>
        <dbReference type="EMBL" id="RZQ62771.1"/>
    </source>
</evidence>
<organism evidence="2 3">
    <name type="scientific">Amycolatopsis suaedae</name>
    <dbReference type="NCBI Taxonomy" id="2510978"/>
    <lineage>
        <taxon>Bacteria</taxon>
        <taxon>Bacillati</taxon>
        <taxon>Actinomycetota</taxon>
        <taxon>Actinomycetes</taxon>
        <taxon>Pseudonocardiales</taxon>
        <taxon>Pseudonocardiaceae</taxon>
        <taxon>Amycolatopsis</taxon>
    </lineage>
</organism>
<sequence>MASSAETASGTPCWAGLTVPDRELAAGFYGPLLGWEFGEYDDGDAVHLVCTLGGLPAAGISQGPDTLWTTYLAVPDLAAAAARVGPAAGSILVPPRDVPGGSLAVAVDPAGAAVGLWQPAGPPVATGTGAMAWNECLTDELDAAVTFYTGVFGYGTIDMSVPGFRYLGLTTGGEPVCGLGELPADTLGEVPAHWVTYFSVADVDVATEKLASLGGRMLVPPFDDAQGSRLAVGADNQGTMLGLVSPPPSRRSW</sequence>
<accession>A0A4Q7J5B1</accession>
<dbReference type="RefSeq" id="WP_130476509.1">
    <property type="nucleotide sequence ID" value="NZ_SFCC01000008.1"/>
</dbReference>
<dbReference type="PANTHER" id="PTHR33993">
    <property type="entry name" value="GLYOXALASE-RELATED"/>
    <property type="match status" value="1"/>
</dbReference>
<gene>
    <name evidence="2" type="ORF">EWH70_17650</name>
</gene>
<comment type="caution">
    <text evidence="2">The sequence shown here is derived from an EMBL/GenBank/DDBJ whole genome shotgun (WGS) entry which is preliminary data.</text>
</comment>
<protein>
    <submittedName>
        <fullName evidence="2">VOC family protein</fullName>
    </submittedName>
</protein>